<proteinExistence type="predicted"/>
<dbReference type="PROSITE" id="PS50088">
    <property type="entry name" value="ANK_REPEAT"/>
    <property type="match status" value="1"/>
</dbReference>
<evidence type="ECO:0000256" key="1">
    <source>
        <dbReference type="ARBA" id="ARBA00022737"/>
    </source>
</evidence>
<evidence type="ECO:0000256" key="2">
    <source>
        <dbReference type="ARBA" id="ARBA00023043"/>
    </source>
</evidence>
<reference evidence="4 5" key="1">
    <citation type="submission" date="2018-11" db="EMBL/GenBank/DDBJ databases">
        <title>Genomic Encyclopedia of Type Strains, Phase IV (KMG-IV): sequencing the most valuable type-strain genomes for metagenomic binning, comparative biology and taxonomic classification.</title>
        <authorList>
            <person name="Goeker M."/>
        </authorList>
    </citation>
    <scope>NUCLEOTIDE SEQUENCE [LARGE SCALE GENOMIC DNA]</scope>
    <source>
        <strain evidence="4 5">DSM 5900</strain>
    </source>
</reference>
<dbReference type="SMART" id="SM00248">
    <property type="entry name" value="ANK"/>
    <property type="match status" value="4"/>
</dbReference>
<dbReference type="SUPFAM" id="SSF48403">
    <property type="entry name" value="Ankyrin repeat"/>
    <property type="match status" value="1"/>
</dbReference>
<evidence type="ECO:0000256" key="3">
    <source>
        <dbReference type="PROSITE-ProRule" id="PRU00023"/>
    </source>
</evidence>
<feature type="repeat" description="ANK" evidence="3">
    <location>
        <begin position="75"/>
        <end position="107"/>
    </location>
</feature>
<dbReference type="EMBL" id="RJKX01000017">
    <property type="protein sequence ID" value="ROP83407.1"/>
    <property type="molecule type" value="Genomic_DNA"/>
</dbReference>
<accession>A0A3N1KVY6</accession>
<keyword evidence="2 3" id="KW-0040">ANK repeat</keyword>
<dbReference type="PRINTS" id="PR01415">
    <property type="entry name" value="ANKYRIN"/>
</dbReference>
<name>A0A3N1KVY6_9PROT</name>
<evidence type="ECO:0000313" key="4">
    <source>
        <dbReference type="EMBL" id="ROP83407.1"/>
    </source>
</evidence>
<dbReference type="InterPro" id="IPR036770">
    <property type="entry name" value="Ankyrin_rpt-contain_sf"/>
</dbReference>
<dbReference type="PANTHER" id="PTHR24173">
    <property type="entry name" value="ANKYRIN REPEAT CONTAINING"/>
    <property type="match status" value="1"/>
</dbReference>
<dbReference type="RefSeq" id="WP_197735769.1">
    <property type="nucleotide sequence ID" value="NZ_AP019700.1"/>
</dbReference>
<gene>
    <name evidence="4" type="ORF">EDC65_4941</name>
</gene>
<dbReference type="PROSITE" id="PS50297">
    <property type="entry name" value="ANK_REP_REGION"/>
    <property type="match status" value="1"/>
</dbReference>
<evidence type="ECO:0000313" key="5">
    <source>
        <dbReference type="Proteomes" id="UP000278222"/>
    </source>
</evidence>
<dbReference type="AlphaFoldDB" id="A0A3N1KVY6"/>
<organism evidence="4 5">
    <name type="scientific">Stella humosa</name>
    <dbReference type="NCBI Taxonomy" id="94"/>
    <lineage>
        <taxon>Bacteria</taxon>
        <taxon>Pseudomonadati</taxon>
        <taxon>Pseudomonadota</taxon>
        <taxon>Alphaproteobacteria</taxon>
        <taxon>Rhodospirillales</taxon>
        <taxon>Stellaceae</taxon>
        <taxon>Stella</taxon>
    </lineage>
</organism>
<dbReference type="Gene3D" id="1.25.40.20">
    <property type="entry name" value="Ankyrin repeat-containing domain"/>
    <property type="match status" value="1"/>
</dbReference>
<protein>
    <submittedName>
        <fullName evidence="4">Uncharacterized protein</fullName>
    </submittedName>
</protein>
<dbReference type="Pfam" id="PF00023">
    <property type="entry name" value="Ank"/>
    <property type="match status" value="1"/>
</dbReference>
<sequence>MRAPVCRRLAGASSRFHGRRRLLGAAAFFLMGMGGRPTMAATAEARLREAAGQGDLANLEAAITAGAALDGADGEGRTPLLLAVAGGHDAVARRLIDAGADINAPAANHDTPWLLAGARGRTAMLEAMLATGRVDYARRNRYGGNALIPACERGHVETVRLLLERSRIDVDHVNNLGWTALLEAVILADGGPRHVEIVRLLLAHGASVRIADRDGVTALAHARMRGQTAVVPLLEAAEAAR</sequence>
<dbReference type="Pfam" id="PF12796">
    <property type="entry name" value="Ank_2"/>
    <property type="match status" value="1"/>
</dbReference>
<dbReference type="PANTHER" id="PTHR24173:SF74">
    <property type="entry name" value="ANKYRIN REPEAT DOMAIN-CONTAINING PROTEIN 16"/>
    <property type="match status" value="1"/>
</dbReference>
<comment type="caution">
    <text evidence="4">The sequence shown here is derived from an EMBL/GenBank/DDBJ whole genome shotgun (WGS) entry which is preliminary data.</text>
</comment>
<keyword evidence="1" id="KW-0677">Repeat</keyword>
<dbReference type="InterPro" id="IPR002110">
    <property type="entry name" value="Ankyrin_rpt"/>
</dbReference>
<keyword evidence="5" id="KW-1185">Reference proteome</keyword>
<dbReference type="Proteomes" id="UP000278222">
    <property type="component" value="Unassembled WGS sequence"/>
</dbReference>